<dbReference type="Pfam" id="PF00240">
    <property type="entry name" value="ubiquitin"/>
    <property type="match status" value="2"/>
</dbReference>
<organism evidence="2 3">
    <name type="scientific">Oopsacas minuta</name>
    <dbReference type="NCBI Taxonomy" id="111878"/>
    <lineage>
        <taxon>Eukaryota</taxon>
        <taxon>Metazoa</taxon>
        <taxon>Porifera</taxon>
        <taxon>Hexactinellida</taxon>
        <taxon>Hexasterophora</taxon>
        <taxon>Lyssacinosida</taxon>
        <taxon>Leucopsacidae</taxon>
        <taxon>Oopsacas</taxon>
    </lineage>
</organism>
<dbReference type="CDD" id="cd17039">
    <property type="entry name" value="Ubl_ubiquitin_like"/>
    <property type="match status" value="1"/>
</dbReference>
<feature type="domain" description="Ubiquitin-like" evidence="1">
    <location>
        <begin position="82"/>
        <end position="135"/>
    </location>
</feature>
<evidence type="ECO:0000259" key="1">
    <source>
        <dbReference type="PROSITE" id="PS50053"/>
    </source>
</evidence>
<dbReference type="Gene3D" id="3.10.20.90">
    <property type="entry name" value="Phosphatidylinositol 3-kinase Catalytic Subunit, Chain A, domain 1"/>
    <property type="match status" value="2"/>
</dbReference>
<dbReference type="Proteomes" id="UP001165289">
    <property type="component" value="Unassembled WGS sequence"/>
</dbReference>
<dbReference type="PROSITE" id="PS50053">
    <property type="entry name" value="UBIQUITIN_2"/>
    <property type="match status" value="2"/>
</dbReference>
<gene>
    <name evidence="2" type="ORF">LOD99_279</name>
</gene>
<dbReference type="SMART" id="SM00213">
    <property type="entry name" value="UBQ"/>
    <property type="match status" value="2"/>
</dbReference>
<dbReference type="InterPro" id="IPR029071">
    <property type="entry name" value="Ubiquitin-like_domsf"/>
</dbReference>
<reference evidence="2 3" key="1">
    <citation type="journal article" date="2023" name="BMC Biol.">
        <title>The compact genome of the sponge Oopsacas minuta (Hexactinellida) is lacking key metazoan core genes.</title>
        <authorList>
            <person name="Santini S."/>
            <person name="Schenkelaars Q."/>
            <person name="Jourda C."/>
            <person name="Duchesne M."/>
            <person name="Belahbib H."/>
            <person name="Rocher C."/>
            <person name="Selva M."/>
            <person name="Riesgo A."/>
            <person name="Vervoort M."/>
            <person name="Leys S.P."/>
            <person name="Kodjabachian L."/>
            <person name="Le Bivic A."/>
            <person name="Borchiellini C."/>
            <person name="Claverie J.M."/>
            <person name="Renard E."/>
        </authorList>
    </citation>
    <scope>NUCLEOTIDE SEQUENCE [LARGE SCALE GENOMIC DNA]</scope>
    <source>
        <strain evidence="2">SPO-2</strain>
    </source>
</reference>
<dbReference type="AlphaFoldDB" id="A0AAV7KA06"/>
<feature type="domain" description="Ubiquitin-like" evidence="1">
    <location>
        <begin position="6"/>
        <end position="81"/>
    </location>
</feature>
<dbReference type="PANTHER" id="PTHR10666">
    <property type="entry name" value="UBIQUITIN"/>
    <property type="match status" value="1"/>
</dbReference>
<proteinExistence type="predicted"/>
<evidence type="ECO:0000313" key="3">
    <source>
        <dbReference type="Proteomes" id="UP001165289"/>
    </source>
</evidence>
<protein>
    <submittedName>
        <fullName evidence="2">Polyubiquitin-C</fullName>
    </submittedName>
</protein>
<dbReference type="InterPro" id="IPR050158">
    <property type="entry name" value="Ubiquitin_ubiquitin-like"/>
</dbReference>
<evidence type="ECO:0000313" key="2">
    <source>
        <dbReference type="EMBL" id="KAI6657535.1"/>
    </source>
</evidence>
<accession>A0AAV7KA06</accession>
<dbReference type="InterPro" id="IPR000626">
    <property type="entry name" value="Ubiquitin-like_dom"/>
</dbReference>
<dbReference type="EMBL" id="JAKMXF010000111">
    <property type="protein sequence ID" value="KAI6657535.1"/>
    <property type="molecule type" value="Genomic_DNA"/>
</dbReference>
<sequence length="194" mass="22419">MRLGRMDLEVRTLTGRTIKYKMSPHCRVKDLQNKIEETEGLSPDLQYILTDKKKLSREDKLSEITMQEGDTLNLLSKIKAGLSIEIFDINGKKLTIEIDQDTTVYQLKSLINEKNNIAIESQRLVISHGDGMKEEIMMNKKKVVSYLRNDVMWSQNVISLLHNSDKSQSLEPLLIDEQELPRSIWSYICICFSI</sequence>
<name>A0AAV7KA06_9METZ</name>
<dbReference type="SUPFAM" id="SSF54236">
    <property type="entry name" value="Ubiquitin-like"/>
    <property type="match status" value="2"/>
</dbReference>
<comment type="caution">
    <text evidence="2">The sequence shown here is derived from an EMBL/GenBank/DDBJ whole genome shotgun (WGS) entry which is preliminary data.</text>
</comment>
<keyword evidence="3" id="KW-1185">Reference proteome</keyword>